<feature type="domain" description="Fido" evidence="1">
    <location>
        <begin position="5"/>
        <end position="121"/>
    </location>
</feature>
<evidence type="ECO:0000313" key="3">
    <source>
        <dbReference type="Proteomes" id="UP000198881"/>
    </source>
</evidence>
<reference evidence="2 3" key="1">
    <citation type="submission" date="2016-10" db="EMBL/GenBank/DDBJ databases">
        <authorList>
            <person name="de Groot N.N."/>
        </authorList>
    </citation>
    <scope>NUCLEOTIDE SEQUENCE [LARGE SCALE GENOMIC DNA]</scope>
    <source>
        <strain evidence="2 3">CGMCC 1.7054</strain>
    </source>
</reference>
<dbReference type="PROSITE" id="PS51459">
    <property type="entry name" value="FIDO"/>
    <property type="match status" value="1"/>
</dbReference>
<dbReference type="STRING" id="574650.SAMN04487966_10375"/>
<protein>
    <submittedName>
        <fullName evidence="2">Death on curing protein</fullName>
    </submittedName>
</protein>
<dbReference type="InterPro" id="IPR006440">
    <property type="entry name" value="Doc"/>
</dbReference>
<name>A0A1I7MIX6_9MICC</name>
<dbReference type="PANTHER" id="PTHR39426:SF1">
    <property type="entry name" value="HOMOLOGY TO DEATH-ON-CURING PROTEIN OF PHAGE P1"/>
    <property type="match status" value="1"/>
</dbReference>
<dbReference type="OrthoDB" id="9802752at2"/>
<keyword evidence="3" id="KW-1185">Reference proteome</keyword>
<organism evidence="2 3">
    <name type="scientific">Micrococcus terreus</name>
    <dbReference type="NCBI Taxonomy" id="574650"/>
    <lineage>
        <taxon>Bacteria</taxon>
        <taxon>Bacillati</taxon>
        <taxon>Actinomycetota</taxon>
        <taxon>Actinomycetes</taxon>
        <taxon>Micrococcales</taxon>
        <taxon>Micrococcaceae</taxon>
        <taxon>Micrococcus</taxon>
    </lineage>
</organism>
<dbReference type="EMBL" id="FPCG01000003">
    <property type="protein sequence ID" value="SFV21850.1"/>
    <property type="molecule type" value="Genomic_DNA"/>
</dbReference>
<dbReference type="Gene3D" id="1.20.120.1870">
    <property type="entry name" value="Fic/DOC protein, Fido domain"/>
    <property type="match status" value="1"/>
</dbReference>
<dbReference type="PANTHER" id="PTHR39426">
    <property type="entry name" value="HOMOLOGY TO DEATH-ON-CURING PROTEIN OF PHAGE P1"/>
    <property type="match status" value="1"/>
</dbReference>
<dbReference type="GO" id="GO:0016301">
    <property type="term" value="F:kinase activity"/>
    <property type="evidence" value="ECO:0007669"/>
    <property type="project" value="InterPro"/>
</dbReference>
<dbReference type="AlphaFoldDB" id="A0A1I7MIX6"/>
<proteinExistence type="predicted"/>
<evidence type="ECO:0000259" key="1">
    <source>
        <dbReference type="PROSITE" id="PS51459"/>
    </source>
</evidence>
<evidence type="ECO:0000313" key="2">
    <source>
        <dbReference type="EMBL" id="SFV21850.1"/>
    </source>
</evidence>
<dbReference type="NCBIfam" id="TIGR01550">
    <property type="entry name" value="DOC_P1"/>
    <property type="match status" value="1"/>
</dbReference>
<dbReference type="Pfam" id="PF02661">
    <property type="entry name" value="Fic"/>
    <property type="match status" value="1"/>
</dbReference>
<sequence>MTEYVSLDDVLYFADRLGFHVRDAGLLESALARPATVAYGREVYASFPSKAAALLESLTRNHGLLDGNKRTAWVALQHFVRLNGLRLTLSEDQAFDLVTGVAAAELTMDQTSVMLAGHLVTPSS</sequence>
<dbReference type="InterPro" id="IPR053737">
    <property type="entry name" value="Type_II_TA_Toxin"/>
</dbReference>
<accession>A0A1I7MIX6</accession>
<dbReference type="InterPro" id="IPR003812">
    <property type="entry name" value="Fido"/>
</dbReference>
<dbReference type="Proteomes" id="UP000198881">
    <property type="component" value="Unassembled WGS sequence"/>
</dbReference>
<gene>
    <name evidence="2" type="ORF">SAMN04487966_10375</name>
</gene>
<dbReference type="RefSeq" id="WP_091695589.1">
    <property type="nucleotide sequence ID" value="NZ_FPCG01000003.1"/>
</dbReference>